<dbReference type="PROSITE" id="PS50159">
    <property type="entry name" value="RIBOSOMAL_S13_2"/>
    <property type="match status" value="1"/>
</dbReference>
<dbReference type="Pfam" id="PF00416">
    <property type="entry name" value="Ribosomal_S13"/>
    <property type="match status" value="1"/>
</dbReference>
<dbReference type="PANTHER" id="PTHR10871">
    <property type="entry name" value="30S RIBOSOMAL PROTEIN S13/40S RIBOSOMAL PROTEIN S18"/>
    <property type="match status" value="1"/>
</dbReference>
<keyword evidence="3 4" id="KW-0687">Ribonucleoprotein</keyword>
<evidence type="ECO:0000256" key="1">
    <source>
        <dbReference type="ARBA" id="ARBA00008080"/>
    </source>
</evidence>
<dbReference type="Proteomes" id="UP000243425">
    <property type="component" value="Nucleomorph 2"/>
</dbReference>
<name>Q3LW54_BIGNA</name>
<evidence type="ECO:0000256" key="4">
    <source>
        <dbReference type="RuleBase" id="RU003830"/>
    </source>
</evidence>
<protein>
    <submittedName>
        <fullName evidence="6">Ribosomal protein S18</fullName>
    </submittedName>
</protein>
<reference evidence="6 7" key="1">
    <citation type="journal article" date="2006" name="Proc. Natl. Acad. Sci. U.S.A.">
        <title>Complete nucleotide sequence of the chlorarachniophyte nucleomorph: nature's smallest nucleus.</title>
        <authorList>
            <person name="Gilson P.R."/>
            <person name="Su V."/>
            <person name="Slamovits C.H."/>
            <person name="Reith M.E."/>
            <person name="Keeling P.J."/>
            <person name="McFadden G.I."/>
        </authorList>
    </citation>
    <scope>NUCLEOTIDE SEQUENCE [LARGE SCALE GENOMIC DNA]</scope>
    <source>
        <strain evidence="7">CCMP621</strain>
    </source>
</reference>
<dbReference type="InterPro" id="IPR001892">
    <property type="entry name" value="Ribosomal_uS13"/>
</dbReference>
<dbReference type="SUPFAM" id="SSF46946">
    <property type="entry name" value="S13-like H2TH domain"/>
    <property type="match status" value="1"/>
</dbReference>
<dbReference type="AlphaFoldDB" id="Q3LW54"/>
<gene>
    <name evidence="6" type="primary">rps18</name>
</gene>
<geneLocation type="nucleomorph" evidence="6"/>
<dbReference type="PANTHER" id="PTHR10871:SF3">
    <property type="entry name" value="SMALL RIBOSOMAL SUBUNIT PROTEIN US13"/>
    <property type="match status" value="1"/>
</dbReference>
<dbReference type="Gene3D" id="4.10.910.10">
    <property type="entry name" value="30s ribosomal protein s13, domain 2"/>
    <property type="match status" value="1"/>
</dbReference>
<dbReference type="PIRSF" id="PIRSF002134">
    <property type="entry name" value="Ribosomal_S13"/>
    <property type="match status" value="1"/>
</dbReference>
<evidence type="ECO:0000256" key="5">
    <source>
        <dbReference type="SAM" id="MobiDB-lite"/>
    </source>
</evidence>
<evidence type="ECO:0000313" key="7">
    <source>
        <dbReference type="Proteomes" id="UP000243425"/>
    </source>
</evidence>
<dbReference type="GeneID" id="5788509"/>
<dbReference type="InterPro" id="IPR027437">
    <property type="entry name" value="Rbsml_uS13_C"/>
</dbReference>
<dbReference type="GO" id="GO:0006412">
    <property type="term" value="P:translation"/>
    <property type="evidence" value="ECO:0007669"/>
    <property type="project" value="InterPro"/>
</dbReference>
<feature type="region of interest" description="Disordered" evidence="5">
    <location>
        <begin position="140"/>
        <end position="159"/>
    </location>
</feature>
<dbReference type="GO" id="GO:0003723">
    <property type="term" value="F:RNA binding"/>
    <property type="evidence" value="ECO:0007669"/>
    <property type="project" value="InterPro"/>
</dbReference>
<dbReference type="EMBL" id="DQ158857">
    <property type="protein sequence ID" value="ABA27311.1"/>
    <property type="molecule type" value="Genomic_DNA"/>
</dbReference>
<dbReference type="GO" id="GO:0015935">
    <property type="term" value="C:small ribosomal subunit"/>
    <property type="evidence" value="ECO:0007669"/>
    <property type="project" value="TreeGrafter"/>
</dbReference>
<keyword evidence="6" id="KW-0542">Nucleomorph</keyword>
<evidence type="ECO:0000256" key="3">
    <source>
        <dbReference type="ARBA" id="ARBA00023274"/>
    </source>
</evidence>
<sequence length="159" mass="18248">MGKPNNKLNYKDEKSMTFIRIFDCNINGSLSCNFGLRNIKGVGIRMSNVLRKILKKDINYKLYNIEKADLEEVVNIFGKSSRKAFPSWLMNRRADFLTGDNLHVLSTVLDSALQEDIKRLVTIKNNKGLRHLSRLKTRGQHTKSNGRRGKTIGVVRKKK</sequence>
<dbReference type="GO" id="GO:0005829">
    <property type="term" value="C:cytosol"/>
    <property type="evidence" value="ECO:0007669"/>
    <property type="project" value="TreeGrafter"/>
</dbReference>
<proteinExistence type="inferred from homology"/>
<comment type="similarity">
    <text evidence="1 4">Belongs to the universal ribosomal protein uS13 family.</text>
</comment>
<evidence type="ECO:0000313" key="6">
    <source>
        <dbReference type="EMBL" id="ABA27311.1"/>
    </source>
</evidence>
<accession>Q3LW54</accession>
<evidence type="ECO:0000256" key="2">
    <source>
        <dbReference type="ARBA" id="ARBA00022980"/>
    </source>
</evidence>
<keyword evidence="2 4" id="KW-0689">Ribosomal protein</keyword>
<dbReference type="GO" id="GO:0003735">
    <property type="term" value="F:structural constituent of ribosome"/>
    <property type="evidence" value="ECO:0007669"/>
    <property type="project" value="InterPro"/>
</dbReference>
<dbReference type="InterPro" id="IPR010979">
    <property type="entry name" value="Ribosomal_uS13-like_H2TH"/>
</dbReference>
<dbReference type="Gene3D" id="1.10.8.50">
    <property type="match status" value="1"/>
</dbReference>
<organism evidence="6 7">
    <name type="scientific">Bigelowiella natans</name>
    <name type="common">Pedinomonas minutissima</name>
    <name type="synonym">Chlorarachnion sp. (strain CCMP621)</name>
    <dbReference type="NCBI Taxonomy" id="227086"/>
    <lineage>
        <taxon>Eukaryota</taxon>
        <taxon>Sar</taxon>
        <taxon>Rhizaria</taxon>
        <taxon>Cercozoa</taxon>
        <taxon>Chlorarachniophyceae</taxon>
        <taxon>Bigelowiella</taxon>
    </lineage>
</organism>
<dbReference type="RefSeq" id="XP_001712923.1">
    <property type="nucleotide sequence ID" value="XM_001712871.1"/>
</dbReference>